<accession>A0ABR9ZN52</accession>
<evidence type="ECO:0000313" key="8">
    <source>
        <dbReference type="Proteomes" id="UP000614200"/>
    </source>
</evidence>
<keyword evidence="2 5" id="KW-0285">Flavoprotein</keyword>
<evidence type="ECO:0000256" key="3">
    <source>
        <dbReference type="ARBA" id="ARBA00022643"/>
    </source>
</evidence>
<keyword evidence="3 5" id="KW-0288">FMN</keyword>
<keyword evidence="8" id="KW-1185">Reference proteome</keyword>
<feature type="binding site" evidence="5">
    <location>
        <position position="36"/>
    </location>
    <ligand>
        <name>FMN</name>
        <dbReference type="ChEBI" id="CHEBI:58210"/>
    </ligand>
</feature>
<evidence type="ECO:0000256" key="2">
    <source>
        <dbReference type="ARBA" id="ARBA00022630"/>
    </source>
</evidence>
<feature type="binding site" evidence="5">
    <location>
        <begin position="100"/>
        <end position="103"/>
    </location>
    <ligand>
        <name>FMN</name>
        <dbReference type="ChEBI" id="CHEBI:58210"/>
    </ligand>
</feature>
<evidence type="ECO:0000313" key="7">
    <source>
        <dbReference type="EMBL" id="MBF4691900.1"/>
    </source>
</evidence>
<protein>
    <recommendedName>
        <fullName evidence="5">Flavin prenyltransferase UbiX</fullName>
        <ecNumber evidence="5">2.5.1.129</ecNumber>
    </recommendedName>
</protein>
<comment type="similarity">
    <text evidence="5">Belongs to the UbiX/PAD1 family.</text>
</comment>
<name>A0ABR9ZN52_9FIRM</name>
<comment type="caution">
    <text evidence="7">The sequence shown here is derived from an EMBL/GenBank/DDBJ whole genome shotgun (WGS) entry which is preliminary data.</text>
</comment>
<feature type="binding site" evidence="5">
    <location>
        <begin position="10"/>
        <end position="12"/>
    </location>
    <ligand>
        <name>FMN</name>
        <dbReference type="ChEBI" id="CHEBI:58210"/>
    </ligand>
</feature>
<dbReference type="RefSeq" id="WP_194700130.1">
    <property type="nucleotide sequence ID" value="NZ_JADKNH010000001.1"/>
</dbReference>
<dbReference type="EC" id="2.5.1.129" evidence="5"/>
<dbReference type="NCBIfam" id="NF004685">
    <property type="entry name" value="PRK06029.1"/>
    <property type="match status" value="1"/>
</dbReference>
<dbReference type="InterPro" id="IPR004507">
    <property type="entry name" value="UbiX-like"/>
</dbReference>
<dbReference type="Gene3D" id="3.40.50.1950">
    <property type="entry name" value="Flavin prenyltransferase-like"/>
    <property type="match status" value="1"/>
</dbReference>
<dbReference type="SUPFAM" id="SSF52507">
    <property type="entry name" value="Homo-oligomeric flavin-containing Cys decarboxylases, HFCD"/>
    <property type="match status" value="1"/>
</dbReference>
<dbReference type="InterPro" id="IPR036551">
    <property type="entry name" value="Flavin_trans-like"/>
</dbReference>
<dbReference type="HAMAP" id="MF_01984">
    <property type="entry name" value="ubiX_pad"/>
    <property type="match status" value="1"/>
</dbReference>
<dbReference type="EMBL" id="JADKNH010000001">
    <property type="protein sequence ID" value="MBF4691900.1"/>
    <property type="molecule type" value="Genomic_DNA"/>
</dbReference>
<feature type="binding site" evidence="5">
    <location>
        <position position="181"/>
    </location>
    <ligand>
        <name>dimethylallyl phosphate</name>
        <dbReference type="ChEBI" id="CHEBI:88052"/>
    </ligand>
</feature>
<feature type="domain" description="Flavoprotein" evidence="6">
    <location>
        <begin position="2"/>
        <end position="184"/>
    </location>
</feature>
<reference evidence="7 8" key="1">
    <citation type="submission" date="2020-11" db="EMBL/GenBank/DDBJ databases">
        <title>Fusibacter basophilias sp. nov.</title>
        <authorList>
            <person name="Qiu D."/>
        </authorList>
    </citation>
    <scope>NUCLEOTIDE SEQUENCE [LARGE SCALE GENOMIC DNA]</scope>
    <source>
        <strain evidence="7 8">Q10-2</strain>
    </source>
</reference>
<evidence type="ECO:0000256" key="1">
    <source>
        <dbReference type="ARBA" id="ARBA00022602"/>
    </source>
</evidence>
<keyword evidence="4 5" id="KW-0808">Transferase</keyword>
<organism evidence="7 8">
    <name type="scientific">Fusibacter ferrireducens</name>
    <dbReference type="NCBI Taxonomy" id="2785058"/>
    <lineage>
        <taxon>Bacteria</taxon>
        <taxon>Bacillati</taxon>
        <taxon>Bacillota</taxon>
        <taxon>Clostridia</taxon>
        <taxon>Eubacteriales</taxon>
        <taxon>Eubacteriales Family XII. Incertae Sedis</taxon>
        <taxon>Fusibacter</taxon>
    </lineage>
</organism>
<dbReference type="PANTHER" id="PTHR43374">
    <property type="entry name" value="FLAVIN PRENYLTRANSFERASE"/>
    <property type="match status" value="1"/>
</dbReference>
<evidence type="ECO:0000256" key="5">
    <source>
        <dbReference type="HAMAP-Rule" id="MF_01984"/>
    </source>
</evidence>
<comment type="caution">
    <text evidence="5">Lacks conserved residue(s) required for the propagation of feature annotation.</text>
</comment>
<comment type="catalytic activity">
    <reaction evidence="5">
        <text>dimethylallyl phosphate + FMNH2 = prenylated FMNH2 + phosphate</text>
        <dbReference type="Rhea" id="RHEA:37743"/>
        <dbReference type="ChEBI" id="CHEBI:43474"/>
        <dbReference type="ChEBI" id="CHEBI:57618"/>
        <dbReference type="ChEBI" id="CHEBI:87467"/>
        <dbReference type="ChEBI" id="CHEBI:88052"/>
        <dbReference type="EC" id="2.5.1.129"/>
    </reaction>
</comment>
<comment type="function">
    <text evidence="5">Flavin prenyltransferase that catalyzes the synthesis of the prenylated FMN cofactor (prenyl-FMN) for 4-hydroxy-3-polyprenylbenzoic acid decarboxylase UbiD. The prenyltransferase is metal-independent and links a dimethylallyl moiety from dimethylallyl monophosphate (DMAP) to the flavin N5 and C6 atoms of FMN.</text>
</comment>
<keyword evidence="1 5" id="KW-0637">Prenyltransferase</keyword>
<sequence>MKKIIVGITGASGSIFAHRIIESLLSLGHEVHLVVSSNGEKVCAYELNQSFETLINHYKSLTANESTGHSKCFVYDNADLFSQIASGSYKTDAMVVVPCSMGTLSKISQGLSESLLTRAADVMIKEQRKLVLVTRESPLSPIHLENMLKLSRLGVVIMPPVPAFYNKPQTLAESVDMSVGRILELLNVENPHHKIWRNENEI</sequence>
<evidence type="ECO:0000256" key="4">
    <source>
        <dbReference type="ARBA" id="ARBA00022679"/>
    </source>
</evidence>
<dbReference type="PANTHER" id="PTHR43374:SF1">
    <property type="entry name" value="FLAVIN PRENYLTRANSFERASE PAD1, MITOCHONDRIAL"/>
    <property type="match status" value="1"/>
</dbReference>
<dbReference type="InterPro" id="IPR003382">
    <property type="entry name" value="Flavoprotein"/>
</dbReference>
<dbReference type="Pfam" id="PF02441">
    <property type="entry name" value="Flavoprotein"/>
    <property type="match status" value="1"/>
</dbReference>
<feature type="binding site" evidence="5">
    <location>
        <position position="135"/>
    </location>
    <ligand>
        <name>FMN</name>
        <dbReference type="ChEBI" id="CHEBI:58210"/>
    </ligand>
</feature>
<dbReference type="Proteomes" id="UP000614200">
    <property type="component" value="Unassembled WGS sequence"/>
</dbReference>
<dbReference type="NCBIfam" id="TIGR00421">
    <property type="entry name" value="ubiX_pad"/>
    <property type="match status" value="1"/>
</dbReference>
<evidence type="ECO:0000259" key="6">
    <source>
        <dbReference type="Pfam" id="PF02441"/>
    </source>
</evidence>
<feature type="binding site" evidence="5">
    <location>
        <position position="165"/>
    </location>
    <ligand>
        <name>dimethylallyl phosphate</name>
        <dbReference type="ChEBI" id="CHEBI:88052"/>
    </ligand>
</feature>
<proteinExistence type="inferred from homology"/>
<gene>
    <name evidence="5" type="primary">ubiX</name>
    <name evidence="7" type="ORF">ISU02_02165</name>
</gene>